<dbReference type="SUPFAM" id="SSF53756">
    <property type="entry name" value="UDP-Glycosyltransferase/glycogen phosphorylase"/>
    <property type="match status" value="1"/>
</dbReference>
<reference evidence="1 2" key="1">
    <citation type="submission" date="2018-10" db="EMBL/GenBank/DDBJ databases">
        <title>Xanthobacter tagetidis genome sequencing and assembly.</title>
        <authorList>
            <person name="Maclea K.S."/>
            <person name="Goen A.E."/>
            <person name="Fatima S.A."/>
        </authorList>
    </citation>
    <scope>NUCLEOTIDE SEQUENCE [LARGE SCALE GENOMIC DNA]</scope>
    <source>
        <strain evidence="1 2">ATCC 700314</strain>
    </source>
</reference>
<dbReference type="EMBL" id="RCTF01000008">
    <property type="protein sequence ID" value="RLP78486.1"/>
    <property type="molecule type" value="Genomic_DNA"/>
</dbReference>
<gene>
    <name evidence="1" type="ORF">D9R14_11835</name>
</gene>
<dbReference type="CDD" id="cd03784">
    <property type="entry name" value="GT1_Gtf-like"/>
    <property type="match status" value="1"/>
</dbReference>
<dbReference type="GO" id="GO:0017000">
    <property type="term" value="P:antibiotic biosynthetic process"/>
    <property type="evidence" value="ECO:0007669"/>
    <property type="project" value="UniProtKB-ARBA"/>
</dbReference>
<dbReference type="GO" id="GO:0008194">
    <property type="term" value="F:UDP-glycosyltransferase activity"/>
    <property type="evidence" value="ECO:0007669"/>
    <property type="project" value="InterPro"/>
</dbReference>
<comment type="caution">
    <text evidence="1">The sequence shown here is derived from an EMBL/GenBank/DDBJ whole genome shotgun (WGS) entry which is preliminary data.</text>
</comment>
<accession>A0A3L7ADD6</accession>
<protein>
    <submittedName>
        <fullName evidence="1">Glycosyltransferase</fullName>
    </submittedName>
</protein>
<name>A0A3L7ADD6_9HYPH</name>
<dbReference type="Gene3D" id="3.40.50.2000">
    <property type="entry name" value="Glycogen Phosphorylase B"/>
    <property type="match status" value="2"/>
</dbReference>
<dbReference type="PANTHER" id="PTHR48050">
    <property type="entry name" value="STEROL 3-BETA-GLUCOSYLTRANSFERASE"/>
    <property type="match status" value="1"/>
</dbReference>
<evidence type="ECO:0000313" key="1">
    <source>
        <dbReference type="EMBL" id="RLP78486.1"/>
    </source>
</evidence>
<dbReference type="InterPro" id="IPR050426">
    <property type="entry name" value="Glycosyltransferase_28"/>
</dbReference>
<dbReference type="InterPro" id="IPR002213">
    <property type="entry name" value="UDP_glucos_trans"/>
</dbReference>
<dbReference type="PANTHER" id="PTHR48050:SF13">
    <property type="entry name" value="STEROL 3-BETA-GLUCOSYLTRANSFERASE UGT80A2"/>
    <property type="match status" value="1"/>
</dbReference>
<keyword evidence="1" id="KW-0808">Transferase</keyword>
<dbReference type="Proteomes" id="UP000269692">
    <property type="component" value="Unassembled WGS sequence"/>
</dbReference>
<keyword evidence="2" id="KW-1185">Reference proteome</keyword>
<dbReference type="Pfam" id="PF00201">
    <property type="entry name" value="UDPGT"/>
    <property type="match status" value="1"/>
</dbReference>
<organism evidence="1 2">
    <name type="scientific">Xanthobacter tagetidis</name>
    <dbReference type="NCBI Taxonomy" id="60216"/>
    <lineage>
        <taxon>Bacteria</taxon>
        <taxon>Pseudomonadati</taxon>
        <taxon>Pseudomonadota</taxon>
        <taxon>Alphaproteobacteria</taxon>
        <taxon>Hyphomicrobiales</taxon>
        <taxon>Xanthobacteraceae</taxon>
        <taxon>Xanthobacter</taxon>
    </lineage>
</organism>
<evidence type="ECO:0000313" key="2">
    <source>
        <dbReference type="Proteomes" id="UP000269692"/>
    </source>
</evidence>
<dbReference type="AlphaFoldDB" id="A0A3L7ADD6"/>
<proteinExistence type="predicted"/>
<sequence length="421" mass="44354">MDTAFMTHFAVVAPPLPGHFNPLLVLARELGRRGHRVTFLHMADAAKLVDGKGAGFQAVGARDYPPGALKAYVDRLAKPTGLLGLLGTLRATAAQTDMLCRDLPGALRAIGAEAMIADQTEAAGGLVARHLGIPFISTATALPLNREPTVPPPFVPWPYDLSEKGLVMNKGGYQVTDLLMRPVRKVLMRHGAAFGLDPFADQGFSPLLTVSQVPQALDFPRQELPATFHYGSPWRDGASPVPVEPLNLAPDDGRPLVFCSLGTLQGARADIFLKVAEGARDLGVRLLIAHGGLLAPHEVSRLEALCEVRAFVPQAEVLARCRAAVLHCGMNTVLDAMASGVPLVAVPIAFEQPATASRLDYHGVAKVVPAGKLSRRRLKDALGAVLGEPGFAAAARRVAAAMADGGGVVRAADLIEGAVPR</sequence>